<accession>A0AA91T3L2</accession>
<organism evidence="8 9">
    <name type="scientific">Clavispora lusitaniae</name>
    <name type="common">Candida lusitaniae</name>
    <dbReference type="NCBI Taxonomy" id="36911"/>
    <lineage>
        <taxon>Eukaryota</taxon>
        <taxon>Fungi</taxon>
        <taxon>Dikarya</taxon>
        <taxon>Ascomycota</taxon>
        <taxon>Saccharomycotina</taxon>
        <taxon>Pichiomycetes</taxon>
        <taxon>Metschnikowiaceae</taxon>
        <taxon>Clavispora</taxon>
    </lineage>
</organism>
<comment type="caution">
    <text evidence="8">The sequence shown here is derived from an EMBL/GenBank/DDBJ whole genome shotgun (WGS) entry which is preliminary data.</text>
</comment>
<dbReference type="GO" id="GO:0005739">
    <property type="term" value="C:mitochondrion"/>
    <property type="evidence" value="ECO:0007669"/>
    <property type="project" value="TreeGrafter"/>
</dbReference>
<evidence type="ECO:0000256" key="3">
    <source>
        <dbReference type="ARBA" id="ARBA00022603"/>
    </source>
</evidence>
<keyword evidence="2" id="KW-0698">rRNA processing</keyword>
<dbReference type="GO" id="GO:0008650">
    <property type="term" value="F:rRNA (uridine-2'-O-)-methyltransferase activity"/>
    <property type="evidence" value="ECO:0007669"/>
    <property type="project" value="TreeGrafter"/>
</dbReference>
<dbReference type="PANTHER" id="PTHR10920">
    <property type="entry name" value="RIBOSOMAL RNA METHYLTRANSFERASE"/>
    <property type="match status" value="1"/>
</dbReference>
<dbReference type="KEGG" id="clus:A9F13_02g02585"/>
<dbReference type="InterPro" id="IPR002877">
    <property type="entry name" value="RNA_MeTrfase_FtsJ_dom"/>
</dbReference>
<dbReference type="PANTHER" id="PTHR10920:SF18">
    <property type="entry name" value="RRNA METHYLTRANSFERASE 2, MITOCHONDRIAL"/>
    <property type="match status" value="1"/>
</dbReference>
<protein>
    <recommendedName>
        <fullName evidence="6">rRNA methyltransferase 2, mitochondrial</fullName>
    </recommendedName>
</protein>
<evidence type="ECO:0000256" key="5">
    <source>
        <dbReference type="ARBA" id="ARBA00022691"/>
    </source>
</evidence>
<dbReference type="Gene3D" id="3.40.50.150">
    <property type="entry name" value="Vaccinia Virus protein VP39"/>
    <property type="match status" value="1"/>
</dbReference>
<evidence type="ECO:0000256" key="2">
    <source>
        <dbReference type="ARBA" id="ARBA00022552"/>
    </source>
</evidence>
<reference evidence="8 9" key="1">
    <citation type="submission" date="2017-04" db="EMBL/GenBank/DDBJ databases">
        <title>Draft genome of the yeast Clavispora lusitaniae type strain CBS 6936.</title>
        <authorList>
            <person name="Durrens P."/>
            <person name="Klopp C."/>
            <person name="Biteau N."/>
            <person name="Fitton-Ouhabi V."/>
            <person name="Dementhon K."/>
            <person name="Accoceberry I."/>
            <person name="Sherman D.J."/>
            <person name="Noel T."/>
        </authorList>
    </citation>
    <scope>NUCLEOTIDE SEQUENCE [LARGE SCALE GENOMIC DNA]</scope>
    <source>
        <strain evidence="8 9">CBS 6936</strain>
    </source>
</reference>
<proteinExistence type="inferred from homology"/>
<dbReference type="SUPFAM" id="SSF53335">
    <property type="entry name" value="S-adenosyl-L-methionine-dependent methyltransferases"/>
    <property type="match status" value="1"/>
</dbReference>
<keyword evidence="5" id="KW-0949">S-adenosyl-L-methionine</keyword>
<evidence type="ECO:0000313" key="9">
    <source>
        <dbReference type="Proteomes" id="UP000195602"/>
    </source>
</evidence>
<dbReference type="Pfam" id="PF01728">
    <property type="entry name" value="FtsJ"/>
    <property type="match status" value="1"/>
</dbReference>
<evidence type="ECO:0000256" key="6">
    <source>
        <dbReference type="ARBA" id="ARBA00041184"/>
    </source>
</evidence>
<evidence type="ECO:0000313" key="8">
    <source>
        <dbReference type="EMBL" id="OVF10444.1"/>
    </source>
</evidence>
<dbReference type="InterPro" id="IPR050082">
    <property type="entry name" value="RNA_methyltr_RlmE"/>
</dbReference>
<evidence type="ECO:0000256" key="1">
    <source>
        <dbReference type="ARBA" id="ARBA00009258"/>
    </source>
</evidence>
<sequence>MFLSFCRMASSSAKPTRSQKLVEAAYTAHSTIAALDRHFHLFRPSVHKVVDLGFAPGHWLTYARDALSHVHGVAAERIADKCTLIGLDLLFAQPPAGTICTQGNVFSESALRAVVELLQDAAMRRLRALSEPESYIQKEAAETELESEVSHLTRAFGDLAVADPLHKLMGPKMYQADVVLADLGAPFLQESGFFNNTHSRPYIRGSRLRVPEKGAIDMAEAALLLCCTALGKNGTFVVRLARVDLADPELGLLERRLDRVFANVTRWPSKPPVGIDDLYFVCENKRDYMADKYEVFDVKRGMRMNE</sequence>
<evidence type="ECO:0000259" key="7">
    <source>
        <dbReference type="Pfam" id="PF01728"/>
    </source>
</evidence>
<keyword evidence="3 8" id="KW-0489">Methyltransferase</keyword>
<evidence type="ECO:0000256" key="4">
    <source>
        <dbReference type="ARBA" id="ARBA00022679"/>
    </source>
</evidence>
<keyword evidence="4" id="KW-0808">Transferase</keyword>
<dbReference type="Proteomes" id="UP000195602">
    <property type="component" value="Unassembled WGS sequence"/>
</dbReference>
<dbReference type="AlphaFoldDB" id="A0AA91T3L2"/>
<comment type="similarity">
    <text evidence="1">Belongs to the class I-like SAM-binding methyltransferase superfamily. RNA methyltransferase RlmE family.</text>
</comment>
<name>A0AA91T3L2_CLALS</name>
<feature type="domain" description="Ribosomal RNA methyltransferase FtsJ" evidence="7">
    <location>
        <begin position="33"/>
        <end position="270"/>
    </location>
</feature>
<dbReference type="InterPro" id="IPR029063">
    <property type="entry name" value="SAM-dependent_MTases_sf"/>
</dbReference>
<gene>
    <name evidence="8" type="ORF">A9F13_02g02585</name>
</gene>
<dbReference type="EMBL" id="LYUB02000002">
    <property type="protein sequence ID" value="OVF10444.1"/>
    <property type="molecule type" value="Genomic_DNA"/>
</dbReference>